<dbReference type="Proteomes" id="UP000230208">
    <property type="component" value="Unassembled WGS sequence"/>
</dbReference>
<protein>
    <recommendedName>
        <fullName evidence="5 12">Adenylosuccinate lyase</fullName>
        <shortName evidence="13">ASL</shortName>
        <ecNumber evidence="4 12">4.3.2.2</ecNumber>
    </recommendedName>
    <alternativeName>
        <fullName evidence="10 13">Adenylosuccinase</fullName>
    </alternativeName>
</protein>
<dbReference type="UniPathway" id="UPA00075">
    <property type="reaction ID" value="UER00336"/>
</dbReference>
<sequence length="463" mass="52662">MNELEALSPLDGRYRKYVEPLAKIFSEKGLMQHRVFVEGEYLIALSENPKTDLRIFSEEEKKLIKDLSDLSLKDAEIIKAIETKGYGELKPTRHDVKAVEYFIKLKLGNTSLRDSVEWVHFALTSEDVNNLAYALMLSTGVSDIIAPAVEKIKQRLNILSKENKDVPMLARTHGQPASPTTFGKEFKVFYSRLKRQLELLAGHSIQVKMNGATGNYNAHHIAYPNINWAVFTKEFIEILNQQRQIKLVPNLMTTQIEPHDTYAELFAIISRINVILLDFAQDIWRYISDDWIQQKAIESEVGSSTMPNKINPIDFENAEGNLGEANKLFEYFSAKLPISRLQRDLSDSTVERNFGVSLGHCLVAYKSLLRGLDKITVNKVGVIEALENHPEVISEAIQTVLRREDIEAPYEQLKVLTRGRKITIEDLSKFIDSLKVSDKVKNELKQIAPINYTGIAELLVDME</sequence>
<dbReference type="PRINTS" id="PR00149">
    <property type="entry name" value="FUMRATELYASE"/>
</dbReference>
<gene>
    <name evidence="16" type="ORF">COV30_00630</name>
</gene>
<dbReference type="InterPro" id="IPR020557">
    <property type="entry name" value="Fumarate_lyase_CS"/>
</dbReference>
<evidence type="ECO:0000256" key="5">
    <source>
        <dbReference type="ARBA" id="ARBA00017058"/>
    </source>
</evidence>
<dbReference type="InterPro" id="IPR022761">
    <property type="entry name" value="Fumarate_lyase_N"/>
</dbReference>
<evidence type="ECO:0000256" key="11">
    <source>
        <dbReference type="ARBA" id="ARBA00049115"/>
    </source>
</evidence>
<evidence type="ECO:0000256" key="4">
    <source>
        <dbReference type="ARBA" id="ARBA00012339"/>
    </source>
</evidence>
<dbReference type="InterPro" id="IPR004769">
    <property type="entry name" value="Pur_lyase"/>
</dbReference>
<dbReference type="NCBIfam" id="TIGR00928">
    <property type="entry name" value="purB"/>
    <property type="match status" value="1"/>
</dbReference>
<dbReference type="Pfam" id="PF08328">
    <property type="entry name" value="ASL_C"/>
    <property type="match status" value="1"/>
</dbReference>
<proteinExistence type="inferred from homology"/>
<dbReference type="InterPro" id="IPR024083">
    <property type="entry name" value="Fumarase/histidase_N"/>
</dbReference>
<keyword evidence="7 13" id="KW-0456">Lyase</keyword>
<comment type="similarity">
    <text evidence="3 13">Belongs to the lyase 1 family. Adenylosuccinate lyase subfamily.</text>
</comment>
<evidence type="ECO:0000256" key="9">
    <source>
        <dbReference type="ARBA" id="ARBA00025012"/>
    </source>
</evidence>
<evidence type="ECO:0000256" key="12">
    <source>
        <dbReference type="NCBIfam" id="TIGR00928"/>
    </source>
</evidence>
<dbReference type="GO" id="GO:0044208">
    <property type="term" value="P:'de novo' AMP biosynthetic process"/>
    <property type="evidence" value="ECO:0007669"/>
    <property type="project" value="UniProtKB-UniPathway"/>
</dbReference>
<dbReference type="NCBIfam" id="NF006764">
    <property type="entry name" value="PRK09285.1"/>
    <property type="match status" value="1"/>
</dbReference>
<dbReference type="SUPFAM" id="SSF48557">
    <property type="entry name" value="L-aspartase-like"/>
    <property type="match status" value="1"/>
</dbReference>
<evidence type="ECO:0000256" key="10">
    <source>
        <dbReference type="ARBA" id="ARBA00030717"/>
    </source>
</evidence>
<name>A0A2H0R661_9BACT</name>
<evidence type="ECO:0000313" key="16">
    <source>
        <dbReference type="EMBL" id="PIR42008.1"/>
    </source>
</evidence>
<dbReference type="InterPro" id="IPR008948">
    <property type="entry name" value="L-Aspartase-like"/>
</dbReference>
<dbReference type="GO" id="GO:0070626">
    <property type="term" value="F:(S)-2-(5-amino-1-(5-phospho-D-ribosyl)imidazole-4-carboxamido) succinate lyase (fumarate-forming) activity"/>
    <property type="evidence" value="ECO:0007669"/>
    <property type="project" value="RHEA"/>
</dbReference>
<dbReference type="Gene3D" id="1.20.200.10">
    <property type="entry name" value="Fumarase/aspartase (Central domain)"/>
    <property type="match status" value="1"/>
</dbReference>
<dbReference type="InterPro" id="IPR000362">
    <property type="entry name" value="Fumarate_lyase_fam"/>
</dbReference>
<accession>A0A2H0R661</accession>
<evidence type="ECO:0000256" key="7">
    <source>
        <dbReference type="ARBA" id="ARBA00023239"/>
    </source>
</evidence>
<feature type="domain" description="Adenylosuccinate lyase PurB C-terminal" evidence="15">
    <location>
        <begin position="339"/>
        <end position="453"/>
    </location>
</feature>
<dbReference type="PANTHER" id="PTHR43411:SF1">
    <property type="entry name" value="ADENYLOSUCCINATE LYASE"/>
    <property type="match status" value="1"/>
</dbReference>
<evidence type="ECO:0000256" key="13">
    <source>
        <dbReference type="RuleBase" id="RU361172"/>
    </source>
</evidence>
<reference evidence="16 17" key="1">
    <citation type="submission" date="2017-09" db="EMBL/GenBank/DDBJ databases">
        <title>Depth-based differentiation of microbial function through sediment-hosted aquifers and enrichment of novel symbionts in the deep terrestrial subsurface.</title>
        <authorList>
            <person name="Probst A.J."/>
            <person name="Ladd B."/>
            <person name="Jarett J.K."/>
            <person name="Geller-Mcgrath D.E."/>
            <person name="Sieber C.M."/>
            <person name="Emerson J.B."/>
            <person name="Anantharaman K."/>
            <person name="Thomas B.C."/>
            <person name="Malmstrom R."/>
            <person name="Stieglmeier M."/>
            <person name="Klingl A."/>
            <person name="Woyke T."/>
            <person name="Ryan C.M."/>
            <person name="Banfield J.F."/>
        </authorList>
    </citation>
    <scope>NUCLEOTIDE SEQUENCE [LARGE SCALE GENOMIC DNA]</scope>
    <source>
        <strain evidence="16">CG10_big_fil_rev_8_21_14_0_10_37_15</strain>
    </source>
</reference>
<evidence type="ECO:0000313" key="17">
    <source>
        <dbReference type="Proteomes" id="UP000230208"/>
    </source>
</evidence>
<dbReference type="GO" id="GO:0006189">
    <property type="term" value="P:'de novo' IMP biosynthetic process"/>
    <property type="evidence" value="ECO:0007669"/>
    <property type="project" value="UniProtKB-UniPathway"/>
</dbReference>
<dbReference type="AlphaFoldDB" id="A0A2H0R661"/>
<comment type="catalytic activity">
    <reaction evidence="8">
        <text>(2S)-2-[5-amino-1-(5-phospho-beta-D-ribosyl)imidazole-4-carboxamido]succinate = 5-amino-1-(5-phospho-beta-D-ribosyl)imidazole-4-carboxamide + fumarate</text>
        <dbReference type="Rhea" id="RHEA:23920"/>
        <dbReference type="ChEBI" id="CHEBI:29806"/>
        <dbReference type="ChEBI" id="CHEBI:58443"/>
        <dbReference type="ChEBI" id="CHEBI:58475"/>
        <dbReference type="EC" id="4.3.2.2"/>
    </reaction>
    <physiologicalReaction direction="left-to-right" evidence="8">
        <dbReference type="Rhea" id="RHEA:23921"/>
    </physiologicalReaction>
</comment>
<comment type="pathway">
    <text evidence="2 13">Purine metabolism; AMP biosynthesis via de novo pathway; AMP from IMP: step 2/2.</text>
</comment>
<dbReference type="InterPro" id="IPR013539">
    <property type="entry name" value="PurB_C"/>
</dbReference>
<evidence type="ECO:0000259" key="15">
    <source>
        <dbReference type="Pfam" id="PF08328"/>
    </source>
</evidence>
<evidence type="ECO:0000256" key="2">
    <source>
        <dbReference type="ARBA" id="ARBA00004734"/>
    </source>
</evidence>
<dbReference type="EC" id="4.3.2.2" evidence="4 12"/>
<dbReference type="Gene3D" id="1.10.275.10">
    <property type="entry name" value="Fumarase/aspartase (N-terminal domain)"/>
    <property type="match status" value="1"/>
</dbReference>
<dbReference type="PANTHER" id="PTHR43411">
    <property type="entry name" value="ADENYLOSUCCINATE LYASE"/>
    <property type="match status" value="1"/>
</dbReference>
<evidence type="ECO:0000256" key="8">
    <source>
        <dbReference type="ARBA" id="ARBA00024477"/>
    </source>
</evidence>
<dbReference type="Gene3D" id="1.10.40.30">
    <property type="entry name" value="Fumarase/aspartase (C-terminal domain)"/>
    <property type="match status" value="1"/>
</dbReference>
<dbReference type="GO" id="GO:0004018">
    <property type="term" value="F:N6-(1,2-dicarboxyethyl)AMP AMP-lyase (fumarate-forming) activity"/>
    <property type="evidence" value="ECO:0007669"/>
    <property type="project" value="UniProtKB-UniRule"/>
</dbReference>
<keyword evidence="6 13" id="KW-0658">Purine biosynthesis</keyword>
<comment type="catalytic activity">
    <reaction evidence="11">
        <text>N(6)-(1,2-dicarboxyethyl)-AMP = fumarate + AMP</text>
        <dbReference type="Rhea" id="RHEA:16853"/>
        <dbReference type="ChEBI" id="CHEBI:29806"/>
        <dbReference type="ChEBI" id="CHEBI:57567"/>
        <dbReference type="ChEBI" id="CHEBI:456215"/>
        <dbReference type="EC" id="4.3.2.2"/>
    </reaction>
    <physiologicalReaction direction="left-to-right" evidence="11">
        <dbReference type="Rhea" id="RHEA:16854"/>
    </physiologicalReaction>
</comment>
<dbReference type="InterPro" id="IPR047136">
    <property type="entry name" value="PurB_bact"/>
</dbReference>
<evidence type="ECO:0000259" key="14">
    <source>
        <dbReference type="Pfam" id="PF00206"/>
    </source>
</evidence>
<organism evidence="16 17">
    <name type="scientific">Candidatus Yanofskybacteria bacterium CG10_big_fil_rev_8_21_14_0_10_37_15</name>
    <dbReference type="NCBI Taxonomy" id="1975097"/>
    <lineage>
        <taxon>Bacteria</taxon>
        <taxon>Candidatus Yanofskyibacteriota</taxon>
    </lineage>
</organism>
<dbReference type="PROSITE" id="PS00163">
    <property type="entry name" value="FUMARATE_LYASES"/>
    <property type="match status" value="1"/>
</dbReference>
<evidence type="ECO:0000256" key="1">
    <source>
        <dbReference type="ARBA" id="ARBA00004706"/>
    </source>
</evidence>
<dbReference type="EMBL" id="PCXP01000009">
    <property type="protein sequence ID" value="PIR42008.1"/>
    <property type="molecule type" value="Genomic_DNA"/>
</dbReference>
<feature type="domain" description="Fumarate lyase N-terminal" evidence="14">
    <location>
        <begin position="12"/>
        <end position="322"/>
    </location>
</feature>
<comment type="function">
    <text evidence="9">Catalyzes two reactions in de novo purine nucleotide biosynthesis. Catalyzes the breakdown of 5-aminoimidazole- (N-succinylocarboxamide) ribotide (SAICAR or 2-[5-amino-1-(5-phospho-beta-D-ribosyl)imidazole-4-carboxamido]succinate) to 5-aminoimidazole-4-carboxamide ribotide (AICAR or 5-amino-1-(5-phospho-beta-D-ribosyl)imidazole-4-carboxamide) and fumarate, and of adenylosuccinate (ADS or N(6)-(1,2-dicarboxyethyl)-AMP) to adenosine monophosphate (AMP) and fumarate.</text>
</comment>
<evidence type="ECO:0000256" key="6">
    <source>
        <dbReference type="ARBA" id="ARBA00022755"/>
    </source>
</evidence>
<comment type="caution">
    <text evidence="16">The sequence shown here is derived from an EMBL/GenBank/DDBJ whole genome shotgun (WGS) entry which is preliminary data.</text>
</comment>
<dbReference type="UniPathway" id="UPA00074">
    <property type="reaction ID" value="UER00132"/>
</dbReference>
<evidence type="ECO:0000256" key="3">
    <source>
        <dbReference type="ARBA" id="ARBA00008273"/>
    </source>
</evidence>
<dbReference type="Pfam" id="PF00206">
    <property type="entry name" value="Lyase_1"/>
    <property type="match status" value="1"/>
</dbReference>
<comment type="pathway">
    <text evidence="1 13">Purine metabolism; IMP biosynthesis via de novo pathway; 5-amino-1-(5-phospho-D-ribosyl)imidazole-4-carboxamide from 5-amino-1-(5-phospho-D-ribosyl)imidazole-4-carboxylate: step 2/2.</text>
</comment>